<dbReference type="Proteomes" id="UP000318571">
    <property type="component" value="Chromosome 4"/>
</dbReference>
<comment type="catalytic activity">
    <reaction evidence="13">
        <text>a di-trans,poly-cis-dolichyl diphosphate + H2O = a di-trans,poly-cis-dolichyl phosphate + phosphate + H(+)</text>
        <dbReference type="Rhea" id="RHEA:14385"/>
        <dbReference type="Rhea" id="RHEA-COMP:19498"/>
        <dbReference type="Rhea" id="RHEA-COMP:19506"/>
        <dbReference type="ChEBI" id="CHEBI:15377"/>
        <dbReference type="ChEBI" id="CHEBI:15378"/>
        <dbReference type="ChEBI" id="CHEBI:43474"/>
        <dbReference type="ChEBI" id="CHEBI:57497"/>
        <dbReference type="ChEBI" id="CHEBI:57683"/>
        <dbReference type="EC" id="3.6.1.43"/>
    </reaction>
</comment>
<dbReference type="GO" id="GO:0042392">
    <property type="term" value="F:sphingosine-1-phosphate phosphatase activity"/>
    <property type="evidence" value="ECO:0007669"/>
    <property type="project" value="TreeGrafter"/>
</dbReference>
<evidence type="ECO:0000256" key="12">
    <source>
        <dbReference type="ARBA" id="ARBA00030292"/>
    </source>
</evidence>
<name>A0A553NNY6_TIGCA</name>
<evidence type="ECO:0000313" key="17">
    <source>
        <dbReference type="Proteomes" id="UP000318571"/>
    </source>
</evidence>
<dbReference type="CDD" id="cd03382">
    <property type="entry name" value="PAP2_dolichyldiphosphatase"/>
    <property type="match status" value="1"/>
</dbReference>
<dbReference type="Pfam" id="PF01569">
    <property type="entry name" value="PAP2"/>
    <property type="match status" value="1"/>
</dbReference>
<sequence>MSLFMFFHHRRPPTMTLEAEWKPFSLTYVEYPVGDGLGALFAATSLCPIILSIMHATWFLQARDLHTLCFGVGVILNYILNLFLKITIQELRPQPTWRNPSHHWQQYGMPSTHAQFMAFYSCYLFLFVALRLPYEGRTRERVWKGLFLVMNFASAFLVMYGRIYLAYHTVEQVFYGCLIGMLLSYAWFCLVDHIFTPWFPWLASTQICELFLIRDLTYIPNVIWFEYWQAKNEGIKRMKSSLKRKKAKRI</sequence>
<dbReference type="EC" id="3.6.1.43" evidence="4"/>
<comment type="function">
    <text evidence="11">Required for efficient N-glycosylation. Necessary for maintaining optimal levels of dolichol-linked oligosaccharides. Hydrolyzes dolichyl pyrophosphate at a very high rate and dolichyl monophosphate at a much lower rate. Does not act on phosphatidate.</text>
</comment>
<evidence type="ECO:0000256" key="11">
    <source>
        <dbReference type="ARBA" id="ARBA00024907"/>
    </source>
</evidence>
<dbReference type="UniPathway" id="UPA00378"/>
<keyword evidence="8" id="KW-0256">Endoplasmic reticulum</keyword>
<dbReference type="InterPro" id="IPR036938">
    <property type="entry name" value="PAP2/HPO_sf"/>
</dbReference>
<feature type="transmembrane region" description="Helical" evidence="14">
    <location>
        <begin position="173"/>
        <end position="191"/>
    </location>
</feature>
<comment type="caution">
    <text evidence="16">The sequence shown here is derived from an EMBL/GenBank/DDBJ whole genome shotgun (WGS) entry which is preliminary data.</text>
</comment>
<dbReference type="PANTHER" id="PTHR14969:SF13">
    <property type="entry name" value="AT30094P"/>
    <property type="match status" value="1"/>
</dbReference>
<reference evidence="16 17" key="1">
    <citation type="journal article" date="2018" name="Nat. Ecol. Evol.">
        <title>Genomic signatures of mitonuclear coevolution across populations of Tigriopus californicus.</title>
        <authorList>
            <person name="Barreto F.S."/>
            <person name="Watson E.T."/>
            <person name="Lima T.G."/>
            <person name="Willett C.S."/>
            <person name="Edmands S."/>
            <person name="Li W."/>
            <person name="Burton R.S."/>
        </authorList>
    </citation>
    <scope>NUCLEOTIDE SEQUENCE [LARGE SCALE GENOMIC DNA]</scope>
    <source>
        <strain evidence="16 17">San Diego</strain>
    </source>
</reference>
<feature type="domain" description="Phosphatidic acid phosphatase type 2/haloperoxidase" evidence="15">
    <location>
        <begin position="67"/>
        <end position="188"/>
    </location>
</feature>
<gene>
    <name evidence="16" type="ORF">TCAL_11440</name>
</gene>
<comment type="similarity">
    <text evidence="3">Belongs to the dolichyldiphosphatase family.</text>
</comment>
<evidence type="ECO:0000259" key="15">
    <source>
        <dbReference type="SMART" id="SM00014"/>
    </source>
</evidence>
<evidence type="ECO:0000256" key="2">
    <source>
        <dbReference type="ARBA" id="ARBA00004922"/>
    </source>
</evidence>
<proteinExistence type="inferred from homology"/>
<evidence type="ECO:0000256" key="8">
    <source>
        <dbReference type="ARBA" id="ARBA00022824"/>
    </source>
</evidence>
<dbReference type="PANTHER" id="PTHR14969">
    <property type="entry name" value="SPHINGOSINE-1-PHOSPHATE PHOSPHOHYDROLASE"/>
    <property type="match status" value="1"/>
</dbReference>
<evidence type="ECO:0000256" key="1">
    <source>
        <dbReference type="ARBA" id="ARBA00004477"/>
    </source>
</evidence>
<dbReference type="SUPFAM" id="SSF48317">
    <property type="entry name" value="Acid phosphatase/Vanadium-dependent haloperoxidase"/>
    <property type="match status" value="1"/>
</dbReference>
<accession>A0A553NNY6</accession>
<dbReference type="OMA" id="VYATLIW"/>
<keyword evidence="9 14" id="KW-1133">Transmembrane helix</keyword>
<evidence type="ECO:0000256" key="10">
    <source>
        <dbReference type="ARBA" id="ARBA00023136"/>
    </source>
</evidence>
<dbReference type="Gene3D" id="1.20.144.10">
    <property type="entry name" value="Phosphatidic acid phosphatase type 2/haloperoxidase"/>
    <property type="match status" value="1"/>
</dbReference>
<feature type="transmembrane region" description="Helical" evidence="14">
    <location>
        <begin position="146"/>
        <end position="167"/>
    </location>
</feature>
<keyword evidence="10 14" id="KW-0472">Membrane</keyword>
<dbReference type="GO" id="GO:0047874">
    <property type="term" value="F:dolichyldiphosphatase activity"/>
    <property type="evidence" value="ECO:0007669"/>
    <property type="project" value="UniProtKB-EC"/>
</dbReference>
<evidence type="ECO:0000256" key="3">
    <source>
        <dbReference type="ARBA" id="ARBA00005518"/>
    </source>
</evidence>
<feature type="transmembrane region" description="Helical" evidence="14">
    <location>
        <begin position="37"/>
        <end position="60"/>
    </location>
</feature>
<organism evidence="16 17">
    <name type="scientific">Tigriopus californicus</name>
    <name type="common">Marine copepod</name>
    <dbReference type="NCBI Taxonomy" id="6832"/>
    <lineage>
        <taxon>Eukaryota</taxon>
        <taxon>Metazoa</taxon>
        <taxon>Ecdysozoa</taxon>
        <taxon>Arthropoda</taxon>
        <taxon>Crustacea</taxon>
        <taxon>Multicrustacea</taxon>
        <taxon>Hexanauplia</taxon>
        <taxon>Copepoda</taxon>
        <taxon>Harpacticoida</taxon>
        <taxon>Harpacticidae</taxon>
        <taxon>Tigriopus</taxon>
    </lineage>
</organism>
<comment type="subcellular location">
    <subcellularLocation>
        <location evidence="1">Endoplasmic reticulum membrane</location>
        <topology evidence="1">Multi-pass membrane protein</topology>
    </subcellularLocation>
</comment>
<evidence type="ECO:0000256" key="5">
    <source>
        <dbReference type="ARBA" id="ARBA00014821"/>
    </source>
</evidence>
<dbReference type="InterPro" id="IPR000326">
    <property type="entry name" value="PAP2/HPO"/>
</dbReference>
<keyword evidence="7" id="KW-0378">Hydrolase</keyword>
<evidence type="ECO:0000313" key="16">
    <source>
        <dbReference type="EMBL" id="TRY67136.1"/>
    </source>
</evidence>
<dbReference type="InterPro" id="IPR039667">
    <property type="entry name" value="Dolichyldiphosphatase_PAP2"/>
</dbReference>
<evidence type="ECO:0000256" key="4">
    <source>
        <dbReference type="ARBA" id="ARBA00012508"/>
    </source>
</evidence>
<dbReference type="EMBL" id="VCGU01000011">
    <property type="protein sequence ID" value="TRY67136.1"/>
    <property type="molecule type" value="Genomic_DNA"/>
</dbReference>
<evidence type="ECO:0000256" key="9">
    <source>
        <dbReference type="ARBA" id="ARBA00022989"/>
    </source>
</evidence>
<dbReference type="STRING" id="6832.A0A553NNY6"/>
<dbReference type="FunFam" id="1.20.144.10:FF:000003">
    <property type="entry name" value="Dolichyldiphosphatase 1"/>
    <property type="match status" value="1"/>
</dbReference>
<keyword evidence="17" id="KW-1185">Reference proteome</keyword>
<dbReference type="SMART" id="SM00014">
    <property type="entry name" value="acidPPc"/>
    <property type="match status" value="1"/>
</dbReference>
<comment type="pathway">
    <text evidence="2">Protein modification; protein glycosylation.</text>
</comment>
<protein>
    <recommendedName>
        <fullName evidence="5">Dolichyldiphosphatase 1</fullName>
        <ecNumber evidence="4">3.6.1.43</ecNumber>
    </recommendedName>
    <alternativeName>
        <fullName evidence="12">Dolichyl pyrophosphate phosphatase 1</fullName>
    </alternativeName>
</protein>
<evidence type="ECO:0000256" key="14">
    <source>
        <dbReference type="SAM" id="Phobius"/>
    </source>
</evidence>
<feature type="transmembrane region" description="Helical" evidence="14">
    <location>
        <begin position="67"/>
        <end position="88"/>
    </location>
</feature>
<feature type="transmembrane region" description="Helical" evidence="14">
    <location>
        <begin position="114"/>
        <end position="134"/>
    </location>
</feature>
<evidence type="ECO:0000256" key="7">
    <source>
        <dbReference type="ARBA" id="ARBA00022801"/>
    </source>
</evidence>
<evidence type="ECO:0000256" key="6">
    <source>
        <dbReference type="ARBA" id="ARBA00022692"/>
    </source>
</evidence>
<dbReference type="GO" id="GO:0006487">
    <property type="term" value="P:protein N-linked glycosylation"/>
    <property type="evidence" value="ECO:0007669"/>
    <property type="project" value="UniProtKB-ARBA"/>
</dbReference>
<dbReference type="GO" id="GO:0005789">
    <property type="term" value="C:endoplasmic reticulum membrane"/>
    <property type="evidence" value="ECO:0007669"/>
    <property type="project" value="UniProtKB-SubCell"/>
</dbReference>
<dbReference type="AlphaFoldDB" id="A0A553NNY6"/>
<evidence type="ECO:0000256" key="13">
    <source>
        <dbReference type="ARBA" id="ARBA00047349"/>
    </source>
</evidence>
<keyword evidence="6 14" id="KW-0812">Transmembrane</keyword>